<keyword evidence="1" id="KW-0472">Membrane</keyword>
<feature type="transmembrane region" description="Helical" evidence="1">
    <location>
        <begin position="84"/>
        <end position="102"/>
    </location>
</feature>
<keyword evidence="1" id="KW-1133">Transmembrane helix</keyword>
<protein>
    <submittedName>
        <fullName evidence="2">Uncharacterized protein</fullName>
    </submittedName>
</protein>
<feature type="transmembrane region" description="Helical" evidence="1">
    <location>
        <begin position="21"/>
        <end position="41"/>
    </location>
</feature>
<dbReference type="OrthoDB" id="4066284at2759"/>
<accession>G0WCW6</accession>
<gene>
    <name evidence="2" type="primary">NDAI0F03090</name>
    <name evidence="2" type="ordered locus">NDAI_0F03090</name>
</gene>
<dbReference type="EMBL" id="HE580272">
    <property type="protein sequence ID" value="CCD25627.1"/>
    <property type="molecule type" value="Genomic_DNA"/>
</dbReference>
<reference evidence="2 3" key="1">
    <citation type="journal article" date="2011" name="Proc. Natl. Acad. Sci. U.S.A.">
        <title>Evolutionary erosion of yeast sex chromosomes by mating-type switching accidents.</title>
        <authorList>
            <person name="Gordon J.L."/>
            <person name="Armisen D."/>
            <person name="Proux-Wera E."/>
            <person name="Oheigeartaigh S.S."/>
            <person name="Byrne K.P."/>
            <person name="Wolfe K.H."/>
        </authorList>
    </citation>
    <scope>NUCLEOTIDE SEQUENCE [LARGE SCALE GENOMIC DNA]</scope>
    <source>
        <strain evidence="3">ATCC 10597 / BCRC 20456 / CBS 421 / NBRC 0211 / NRRL Y-12639</strain>
    </source>
</reference>
<proteinExistence type="predicted"/>
<dbReference type="HOGENOM" id="CLU_175726_0_0_1"/>
<dbReference type="Proteomes" id="UP000000689">
    <property type="component" value="Chromosome 6"/>
</dbReference>
<sequence>MEPKSTRLGGSSFTSKKIIKIILLTVSLNLLIMNGIPYIQYQTERLRNILFSYFHTTTPTDSENSLPIFAESIMDFDDFNTVDVKRLSGFIIICLLFVVPFFF</sequence>
<dbReference type="AlphaFoldDB" id="G0WCW6"/>
<name>G0WCW6_NAUDC</name>
<organism evidence="2 3">
    <name type="scientific">Naumovozyma dairenensis (strain ATCC 10597 / BCRC 20456 / CBS 421 / NBRC 0211 / NRRL Y-12639)</name>
    <name type="common">Saccharomyces dairenensis</name>
    <dbReference type="NCBI Taxonomy" id="1071378"/>
    <lineage>
        <taxon>Eukaryota</taxon>
        <taxon>Fungi</taxon>
        <taxon>Dikarya</taxon>
        <taxon>Ascomycota</taxon>
        <taxon>Saccharomycotina</taxon>
        <taxon>Saccharomycetes</taxon>
        <taxon>Saccharomycetales</taxon>
        <taxon>Saccharomycetaceae</taxon>
        <taxon>Naumovozyma</taxon>
    </lineage>
</organism>
<keyword evidence="3" id="KW-1185">Reference proteome</keyword>
<dbReference type="KEGG" id="ndi:NDAI_0F03090"/>
<evidence type="ECO:0000313" key="3">
    <source>
        <dbReference type="Proteomes" id="UP000000689"/>
    </source>
</evidence>
<evidence type="ECO:0000313" key="2">
    <source>
        <dbReference type="EMBL" id="CCD25627.1"/>
    </source>
</evidence>
<keyword evidence="1" id="KW-0812">Transmembrane</keyword>
<dbReference type="RefSeq" id="XP_003670870.1">
    <property type="nucleotide sequence ID" value="XM_003670822.1"/>
</dbReference>
<evidence type="ECO:0000256" key="1">
    <source>
        <dbReference type="SAM" id="Phobius"/>
    </source>
</evidence>
<dbReference type="GeneID" id="11496965"/>